<evidence type="ECO:0000256" key="1">
    <source>
        <dbReference type="ARBA" id="ARBA00022737"/>
    </source>
</evidence>
<dbReference type="EMBL" id="UYSG01000744">
    <property type="protein sequence ID" value="VDL22491.1"/>
    <property type="molecule type" value="Genomic_DNA"/>
</dbReference>
<dbReference type="InterPro" id="IPR014837">
    <property type="entry name" value="EF-hand_Ca_insen"/>
</dbReference>
<dbReference type="InterPro" id="IPR011992">
    <property type="entry name" value="EF-hand-dom_pair"/>
</dbReference>
<dbReference type="GO" id="GO:0005509">
    <property type="term" value="F:calcium ion binding"/>
    <property type="evidence" value="ECO:0007669"/>
    <property type="project" value="InterPro"/>
</dbReference>
<dbReference type="GO" id="GO:0016460">
    <property type="term" value="C:myosin II complex"/>
    <property type="evidence" value="ECO:0007669"/>
    <property type="project" value="TreeGrafter"/>
</dbReference>
<dbReference type="OrthoDB" id="18853at2759"/>
<feature type="domain" description="EF-hand" evidence="3">
    <location>
        <begin position="95"/>
        <end position="130"/>
    </location>
</feature>
<dbReference type="Gene3D" id="1.20.58.60">
    <property type="match status" value="1"/>
</dbReference>
<dbReference type="Proteomes" id="UP000274504">
    <property type="component" value="Unassembled WGS sequence"/>
</dbReference>
<dbReference type="PANTHER" id="PTHR23048">
    <property type="entry name" value="MYOSIN LIGHT CHAIN 1, 3"/>
    <property type="match status" value="1"/>
</dbReference>
<dbReference type="AlphaFoldDB" id="A0A158QDD4"/>
<dbReference type="PANTHER" id="PTHR23048:SF0">
    <property type="entry name" value="CALMODULIN LIKE 3"/>
    <property type="match status" value="1"/>
</dbReference>
<evidence type="ECO:0000256" key="2">
    <source>
        <dbReference type="ARBA" id="ARBA00023203"/>
    </source>
</evidence>
<dbReference type="SUPFAM" id="SSF47473">
    <property type="entry name" value="EF-hand"/>
    <property type="match status" value="1"/>
</dbReference>
<sequence>MQLQDNGVYTVPQTQYTMDTLRLGWEQLLTNLKRAINEVEVQIMAREAHNVSETQMSDFRRCFNHFDRKRLRRLDLSEFKACLVSLGYNIPNTPEGDADFRRILANVDPSGSGFVTYDSFMRFMTQQASDSESAEQLIDSFRVLANEQPFVTEDTIRRELPPEQAEYCLQKMKPYKGDSAVSGALDYTDFSNKVFGETDL</sequence>
<organism evidence="6">
    <name type="scientific">Hymenolepis diminuta</name>
    <name type="common">Rat tapeworm</name>
    <dbReference type="NCBI Taxonomy" id="6216"/>
    <lineage>
        <taxon>Eukaryota</taxon>
        <taxon>Metazoa</taxon>
        <taxon>Spiralia</taxon>
        <taxon>Lophotrochozoa</taxon>
        <taxon>Platyhelminthes</taxon>
        <taxon>Cestoda</taxon>
        <taxon>Eucestoda</taxon>
        <taxon>Cyclophyllidea</taxon>
        <taxon>Hymenolepididae</taxon>
        <taxon>Hymenolepis</taxon>
    </lineage>
</organism>
<feature type="domain" description="EF-hand" evidence="3">
    <location>
        <begin position="54"/>
        <end position="89"/>
    </location>
</feature>
<dbReference type="InterPro" id="IPR002048">
    <property type="entry name" value="EF_hand_dom"/>
</dbReference>
<protein>
    <submittedName>
        <fullName evidence="6">EF-hand domain-containing protein</fullName>
    </submittedName>
</protein>
<keyword evidence="2" id="KW-0009">Actin-binding</keyword>
<evidence type="ECO:0000313" key="4">
    <source>
        <dbReference type="EMBL" id="VDL22491.1"/>
    </source>
</evidence>
<dbReference type="SMART" id="SM00054">
    <property type="entry name" value="EFh"/>
    <property type="match status" value="2"/>
</dbReference>
<evidence type="ECO:0000313" key="5">
    <source>
        <dbReference type="Proteomes" id="UP000274504"/>
    </source>
</evidence>
<gene>
    <name evidence="4" type="ORF">HDID_LOCUS2814</name>
</gene>
<dbReference type="Gene3D" id="1.10.238.10">
    <property type="entry name" value="EF-hand"/>
    <property type="match status" value="2"/>
</dbReference>
<dbReference type="FunFam" id="1.10.238.10:FF:000004">
    <property type="entry name" value="Actinin alpha 1"/>
    <property type="match status" value="1"/>
</dbReference>
<dbReference type="Pfam" id="PF08726">
    <property type="entry name" value="EFhand_Ca_insen"/>
    <property type="match status" value="1"/>
</dbReference>
<keyword evidence="1" id="KW-0677">Repeat</keyword>
<dbReference type="InterPro" id="IPR050230">
    <property type="entry name" value="CALM/Myosin/TropC-like"/>
</dbReference>
<dbReference type="WBParaSite" id="HDID_0000281601-mRNA-1">
    <property type="protein sequence ID" value="HDID_0000281601-mRNA-1"/>
    <property type="gene ID" value="HDID_0000281601"/>
</dbReference>
<proteinExistence type="predicted"/>
<accession>A0A158QDD4</accession>
<reference evidence="6" key="1">
    <citation type="submission" date="2016-04" db="UniProtKB">
        <authorList>
            <consortium name="WormBaseParasite"/>
        </authorList>
    </citation>
    <scope>IDENTIFICATION</scope>
</reference>
<name>A0A158QDD4_HYMDI</name>
<dbReference type="PROSITE" id="PS50222">
    <property type="entry name" value="EF_HAND_2"/>
    <property type="match status" value="2"/>
</dbReference>
<reference evidence="4 5" key="2">
    <citation type="submission" date="2018-11" db="EMBL/GenBank/DDBJ databases">
        <authorList>
            <consortium name="Pathogen Informatics"/>
        </authorList>
    </citation>
    <scope>NUCLEOTIDE SEQUENCE [LARGE SCALE GENOMIC DNA]</scope>
</reference>
<evidence type="ECO:0000313" key="6">
    <source>
        <dbReference type="WBParaSite" id="HDID_0000281601-mRNA-1"/>
    </source>
</evidence>
<dbReference type="GO" id="GO:0003779">
    <property type="term" value="F:actin binding"/>
    <property type="evidence" value="ECO:0007669"/>
    <property type="project" value="UniProtKB-KW"/>
</dbReference>
<dbReference type="SMART" id="SM01184">
    <property type="entry name" value="efhand_Ca_insen"/>
    <property type="match status" value="1"/>
</dbReference>
<evidence type="ECO:0000259" key="3">
    <source>
        <dbReference type="PROSITE" id="PS50222"/>
    </source>
</evidence>
<dbReference type="STRING" id="6216.A0A158QDD4"/>